<sequence>MKSMRLIGSLSCIMLVMAISAVAQPSSSPAPVLDSAGRPLQRGVEYYINPAITDSGGRFTLINRNGSCPFYVGQENVSGLEGLPVIFTPFVEGETVIRENRDFRVAFSAATICVQSTAWKLGEKDPESNRRLIVTGEDQSSRRTANYFRIEKASDGGDIYQISWCPTDVCPTCRFDCGTAGNLVENGKRLLALDAVAQPSSSPAPVLDSAGRPLQRGVEYYINPAITDSGGRFTLIDRNGSCPLYVGQENGSGLEGLPVIFTPFVEGETVIREGRDFRVAFSAATICVQSTAWKLGERDPETKRRLIVTGEDQGSRRAGNYFRIGKASVGGDIYQISWCPTEVCPICKFNCGTVGNLVENGKRLLALDGNVIPVTFERKA</sequence>
<dbReference type="PANTHER" id="PTHR33107">
    <property type="entry name" value="KUNITZ TRYPSIN INHIBITOR 2"/>
    <property type="match status" value="1"/>
</dbReference>
<evidence type="ECO:0000256" key="2">
    <source>
        <dbReference type="ARBA" id="ARBA00023157"/>
    </source>
</evidence>
<organism evidence="4 5">
    <name type="scientific">Quercus suber</name>
    <name type="common">Cork oak</name>
    <dbReference type="NCBI Taxonomy" id="58331"/>
    <lineage>
        <taxon>Eukaryota</taxon>
        <taxon>Viridiplantae</taxon>
        <taxon>Streptophyta</taxon>
        <taxon>Embryophyta</taxon>
        <taxon>Tracheophyta</taxon>
        <taxon>Spermatophyta</taxon>
        <taxon>Magnoliopsida</taxon>
        <taxon>eudicotyledons</taxon>
        <taxon>Gunneridae</taxon>
        <taxon>Pentapetalae</taxon>
        <taxon>rosids</taxon>
        <taxon>fabids</taxon>
        <taxon>Fagales</taxon>
        <taxon>Fagaceae</taxon>
        <taxon>Quercus</taxon>
    </lineage>
</organism>
<keyword evidence="5" id="KW-1185">Reference proteome</keyword>
<comment type="caution">
    <text evidence="4">The sequence shown here is derived from an EMBL/GenBank/DDBJ whole genome shotgun (WGS) entry which is preliminary data.</text>
</comment>
<dbReference type="InterPro" id="IPR002160">
    <property type="entry name" value="Prot_inh_Kunz-lg"/>
</dbReference>
<comment type="similarity">
    <text evidence="1">Belongs to the protease inhibitor I3 (leguminous Kunitz-type inhibitor) family.</text>
</comment>
<dbReference type="GO" id="GO:0004866">
    <property type="term" value="F:endopeptidase inhibitor activity"/>
    <property type="evidence" value="ECO:0007669"/>
    <property type="project" value="InterPro"/>
</dbReference>
<evidence type="ECO:0000256" key="3">
    <source>
        <dbReference type="SAM" id="SignalP"/>
    </source>
</evidence>
<dbReference type="InterPro" id="IPR011065">
    <property type="entry name" value="Kunitz_inhibitor_STI-like_sf"/>
</dbReference>
<feature type="signal peptide" evidence="3">
    <location>
        <begin position="1"/>
        <end position="23"/>
    </location>
</feature>
<dbReference type="Pfam" id="PF00197">
    <property type="entry name" value="Kunitz_legume"/>
    <property type="match status" value="2"/>
</dbReference>
<dbReference type="EMBL" id="PKMF04000190">
    <property type="protein sequence ID" value="KAK7844178.1"/>
    <property type="molecule type" value="Genomic_DNA"/>
</dbReference>
<evidence type="ECO:0000313" key="5">
    <source>
        <dbReference type="Proteomes" id="UP000237347"/>
    </source>
</evidence>
<dbReference type="CDD" id="cd23367">
    <property type="entry name" value="beta-trefoil_STI_KPI104-like"/>
    <property type="match status" value="2"/>
</dbReference>
<name>A0AAW0KZN1_QUESU</name>
<keyword evidence="2" id="KW-1015">Disulfide bond</keyword>
<dbReference type="SUPFAM" id="SSF50386">
    <property type="entry name" value="STI-like"/>
    <property type="match status" value="2"/>
</dbReference>
<reference evidence="4 5" key="1">
    <citation type="journal article" date="2018" name="Sci. Data">
        <title>The draft genome sequence of cork oak.</title>
        <authorList>
            <person name="Ramos A.M."/>
            <person name="Usie A."/>
            <person name="Barbosa P."/>
            <person name="Barros P.M."/>
            <person name="Capote T."/>
            <person name="Chaves I."/>
            <person name="Simoes F."/>
            <person name="Abreu I."/>
            <person name="Carrasquinho I."/>
            <person name="Faro C."/>
            <person name="Guimaraes J.B."/>
            <person name="Mendonca D."/>
            <person name="Nobrega F."/>
            <person name="Rodrigues L."/>
            <person name="Saibo N.J.M."/>
            <person name="Varela M.C."/>
            <person name="Egas C."/>
            <person name="Matos J."/>
            <person name="Miguel C.M."/>
            <person name="Oliveira M.M."/>
            <person name="Ricardo C.P."/>
            <person name="Goncalves S."/>
        </authorList>
    </citation>
    <scope>NUCLEOTIDE SEQUENCE [LARGE SCALE GENOMIC DNA]</scope>
    <source>
        <strain evidence="5">cv. HL8</strain>
    </source>
</reference>
<evidence type="ECO:0000313" key="4">
    <source>
        <dbReference type="EMBL" id="KAK7844178.1"/>
    </source>
</evidence>
<dbReference type="PRINTS" id="PR00291">
    <property type="entry name" value="KUNITZINHBTR"/>
</dbReference>
<protein>
    <submittedName>
        <fullName evidence="4">Kunitz trypsin inhibitor 2</fullName>
    </submittedName>
</protein>
<dbReference type="SMART" id="SM00452">
    <property type="entry name" value="STI"/>
    <property type="match status" value="2"/>
</dbReference>
<proteinExistence type="inferred from homology"/>
<evidence type="ECO:0000256" key="1">
    <source>
        <dbReference type="ARBA" id="ARBA00005440"/>
    </source>
</evidence>
<dbReference type="Gene3D" id="2.80.10.50">
    <property type="match status" value="2"/>
</dbReference>
<dbReference type="AlphaFoldDB" id="A0AAW0KZN1"/>
<feature type="chain" id="PRO_5044013058" evidence="3">
    <location>
        <begin position="24"/>
        <end position="380"/>
    </location>
</feature>
<dbReference type="PANTHER" id="PTHR33107:SF81">
    <property type="entry name" value="TRYPSIN INHIBITOR A"/>
    <property type="match status" value="1"/>
</dbReference>
<keyword evidence="3" id="KW-0732">Signal</keyword>
<dbReference type="Proteomes" id="UP000237347">
    <property type="component" value="Unassembled WGS sequence"/>
</dbReference>
<gene>
    <name evidence="4" type="primary">KTI2_2</name>
    <name evidence="4" type="ORF">CFP56_011165</name>
</gene>
<accession>A0AAW0KZN1</accession>